<evidence type="ECO:0000256" key="5">
    <source>
        <dbReference type="ARBA" id="ARBA00048542"/>
    </source>
</evidence>
<dbReference type="PANTHER" id="PTHR43741">
    <property type="entry name" value="FMN-DEPENDENT NADH-AZOREDUCTASE 1"/>
    <property type="match status" value="1"/>
</dbReference>
<feature type="domain" description="Flavodoxin-like fold" evidence="7">
    <location>
        <begin position="3"/>
        <end position="196"/>
    </location>
</feature>
<dbReference type="AlphaFoldDB" id="A0A1H4BN93"/>
<keyword evidence="2 6" id="KW-0288">FMN</keyword>
<dbReference type="GO" id="GO:0009055">
    <property type="term" value="F:electron transfer activity"/>
    <property type="evidence" value="ECO:0007669"/>
    <property type="project" value="UniProtKB-UniRule"/>
</dbReference>
<comment type="catalytic activity">
    <reaction evidence="5">
        <text>N,N-dimethyl-1,4-phenylenediamine + anthranilate + 2 NAD(+) = 2-(4-dimethylaminophenyl)diazenylbenzoate + 2 NADH + 2 H(+)</text>
        <dbReference type="Rhea" id="RHEA:55872"/>
        <dbReference type="ChEBI" id="CHEBI:15378"/>
        <dbReference type="ChEBI" id="CHEBI:15783"/>
        <dbReference type="ChEBI" id="CHEBI:16567"/>
        <dbReference type="ChEBI" id="CHEBI:57540"/>
        <dbReference type="ChEBI" id="CHEBI:57945"/>
        <dbReference type="ChEBI" id="CHEBI:71579"/>
        <dbReference type="EC" id="1.7.1.17"/>
    </reaction>
    <physiologicalReaction direction="right-to-left" evidence="5">
        <dbReference type="Rhea" id="RHEA:55874"/>
    </physiologicalReaction>
</comment>
<evidence type="ECO:0000256" key="2">
    <source>
        <dbReference type="ARBA" id="ARBA00022643"/>
    </source>
</evidence>
<dbReference type="RefSeq" id="WP_091824591.1">
    <property type="nucleotide sequence ID" value="NZ_FNRJ01000004.1"/>
</dbReference>
<evidence type="ECO:0000256" key="6">
    <source>
        <dbReference type="HAMAP-Rule" id="MF_01216"/>
    </source>
</evidence>
<comment type="subunit">
    <text evidence="6">Homodimer.</text>
</comment>
<dbReference type="STRING" id="1122198.SAMN02745729_1045"/>
<dbReference type="GO" id="GO:0016655">
    <property type="term" value="F:oxidoreductase activity, acting on NAD(P)H, quinone or similar compound as acceptor"/>
    <property type="evidence" value="ECO:0007669"/>
    <property type="project" value="InterPro"/>
</dbReference>
<proteinExistence type="inferred from homology"/>
<dbReference type="PANTHER" id="PTHR43741:SF2">
    <property type="entry name" value="FMN-DEPENDENT NADH:QUINONE OXIDOREDUCTASE"/>
    <property type="match status" value="1"/>
</dbReference>
<evidence type="ECO:0000256" key="3">
    <source>
        <dbReference type="ARBA" id="ARBA00023002"/>
    </source>
</evidence>
<dbReference type="EC" id="1.6.5.-" evidence="6"/>
<dbReference type="InterPro" id="IPR029039">
    <property type="entry name" value="Flavoprotein-like_sf"/>
</dbReference>
<dbReference type="SUPFAM" id="SSF52218">
    <property type="entry name" value="Flavoproteins"/>
    <property type="match status" value="1"/>
</dbReference>
<dbReference type="EC" id="1.7.1.17" evidence="6"/>
<dbReference type="Pfam" id="PF02525">
    <property type="entry name" value="Flavodoxin_2"/>
    <property type="match status" value="1"/>
</dbReference>
<accession>A0A1H4BN93</accession>
<sequence length="197" mass="21531">MATLLHIRSSIFGDSGQSSVLANDFITQWHLNHDKAEVVTRDLISDPLPLLDAELVSALVSSAESRTAKQQSIVNLANRLLAEVRSADQILIGVPMYNFGIPVQMKAWFDLLARSGVTFKYTDQGSVGLLEDKPVVLIATRGGQYKDGGYDFQIPFVKQFLGFLGLKDVRTVYAEGLNMGEPTQAESLSAARAELQS</sequence>
<reference evidence="9" key="1">
    <citation type="submission" date="2016-10" db="EMBL/GenBank/DDBJ databases">
        <authorList>
            <person name="Varghese N."/>
            <person name="Submissions S."/>
        </authorList>
    </citation>
    <scope>NUCLEOTIDE SEQUENCE [LARGE SCALE GENOMIC DNA]</scope>
    <source>
        <strain evidence="9">DSM 11526</strain>
    </source>
</reference>
<dbReference type="InterPro" id="IPR003680">
    <property type="entry name" value="Flavodoxin_fold"/>
</dbReference>
<dbReference type="Gene3D" id="3.40.50.360">
    <property type="match status" value="1"/>
</dbReference>
<evidence type="ECO:0000313" key="8">
    <source>
        <dbReference type="EMBL" id="SEA49599.1"/>
    </source>
</evidence>
<protein>
    <recommendedName>
        <fullName evidence="6">FMN dependent NADH:quinone oxidoreductase</fullName>
        <ecNumber evidence="6">1.6.5.-</ecNumber>
    </recommendedName>
    <alternativeName>
        <fullName evidence="6">Azo-dye reductase</fullName>
    </alternativeName>
    <alternativeName>
        <fullName evidence="6">FMN-dependent NADH-azo compound oxidoreductase</fullName>
    </alternativeName>
    <alternativeName>
        <fullName evidence="6">FMN-dependent NADH-azoreductase</fullName>
        <ecNumber evidence="6">1.7.1.17</ecNumber>
    </alternativeName>
</protein>
<evidence type="ECO:0000256" key="4">
    <source>
        <dbReference type="ARBA" id="ARBA00023027"/>
    </source>
</evidence>
<dbReference type="Proteomes" id="UP000242469">
    <property type="component" value="Unassembled WGS sequence"/>
</dbReference>
<keyword evidence="9" id="KW-1185">Reference proteome</keyword>
<evidence type="ECO:0000313" key="9">
    <source>
        <dbReference type="Proteomes" id="UP000242469"/>
    </source>
</evidence>
<dbReference type="GO" id="GO:0016652">
    <property type="term" value="F:oxidoreductase activity, acting on NAD(P)H as acceptor"/>
    <property type="evidence" value="ECO:0007669"/>
    <property type="project" value="UniProtKB-UniRule"/>
</dbReference>
<comment type="caution">
    <text evidence="6">Lacks conserved residue(s) required for the propagation of feature annotation.</text>
</comment>
<dbReference type="GO" id="GO:0010181">
    <property type="term" value="F:FMN binding"/>
    <property type="evidence" value="ECO:0007669"/>
    <property type="project" value="UniProtKB-UniRule"/>
</dbReference>
<dbReference type="InterPro" id="IPR050104">
    <property type="entry name" value="FMN-dep_NADH:Q_OxRdtase_AzoR1"/>
</dbReference>
<evidence type="ECO:0000256" key="1">
    <source>
        <dbReference type="ARBA" id="ARBA00022630"/>
    </source>
</evidence>
<feature type="binding site" evidence="6">
    <location>
        <position position="10"/>
    </location>
    <ligand>
        <name>FMN</name>
        <dbReference type="ChEBI" id="CHEBI:58210"/>
    </ligand>
</feature>
<name>A0A1H4BN93_9GAMM</name>
<dbReference type="OrthoDB" id="9787136at2"/>
<keyword evidence="4 6" id="KW-0520">NAD</keyword>
<keyword evidence="3 6" id="KW-0560">Oxidoreductase</keyword>
<comment type="function">
    <text evidence="6">Quinone reductase that provides resistance to thiol-specific stress caused by electrophilic quinones.</text>
</comment>
<dbReference type="HAMAP" id="MF_01216">
    <property type="entry name" value="Azoreductase_type1"/>
    <property type="match status" value="1"/>
</dbReference>
<comment type="function">
    <text evidence="6">Also exhibits azoreductase activity. Catalyzes the reductive cleavage of the azo bond in aromatic azo compounds to the corresponding amines.</text>
</comment>
<comment type="cofactor">
    <cofactor evidence="6">
        <name>FMN</name>
        <dbReference type="ChEBI" id="CHEBI:58210"/>
    </cofactor>
    <text evidence="6">Binds 1 FMN per subunit.</text>
</comment>
<comment type="similarity">
    <text evidence="6">Belongs to the azoreductase type 1 family.</text>
</comment>
<dbReference type="InterPro" id="IPR023048">
    <property type="entry name" value="NADH:quinone_OxRdtase_FMN_depd"/>
</dbReference>
<feature type="binding site" evidence="6">
    <location>
        <begin position="140"/>
        <end position="143"/>
    </location>
    <ligand>
        <name>FMN</name>
        <dbReference type="ChEBI" id="CHEBI:58210"/>
    </ligand>
</feature>
<dbReference type="EMBL" id="FNRJ01000004">
    <property type="protein sequence ID" value="SEA49599.1"/>
    <property type="molecule type" value="Genomic_DNA"/>
</dbReference>
<evidence type="ECO:0000259" key="7">
    <source>
        <dbReference type="Pfam" id="PF02525"/>
    </source>
</evidence>
<organism evidence="8 9">
    <name type="scientific">Marinobacterium iners DSM 11526</name>
    <dbReference type="NCBI Taxonomy" id="1122198"/>
    <lineage>
        <taxon>Bacteria</taxon>
        <taxon>Pseudomonadati</taxon>
        <taxon>Pseudomonadota</taxon>
        <taxon>Gammaproteobacteria</taxon>
        <taxon>Oceanospirillales</taxon>
        <taxon>Oceanospirillaceae</taxon>
        <taxon>Marinobacterium</taxon>
    </lineage>
</organism>
<comment type="catalytic activity">
    <reaction evidence="6">
        <text>2 a quinone + NADH + H(+) = 2 a 1,4-benzosemiquinone + NAD(+)</text>
        <dbReference type="Rhea" id="RHEA:65952"/>
        <dbReference type="ChEBI" id="CHEBI:15378"/>
        <dbReference type="ChEBI" id="CHEBI:57540"/>
        <dbReference type="ChEBI" id="CHEBI:57945"/>
        <dbReference type="ChEBI" id="CHEBI:132124"/>
        <dbReference type="ChEBI" id="CHEBI:134225"/>
    </reaction>
</comment>
<feature type="binding site" evidence="6">
    <location>
        <begin position="96"/>
        <end position="99"/>
    </location>
    <ligand>
        <name>FMN</name>
        <dbReference type="ChEBI" id="CHEBI:58210"/>
    </ligand>
</feature>
<gene>
    <name evidence="6" type="primary">azoR</name>
    <name evidence="8" type="ORF">SAMN02745729_1045</name>
</gene>
<keyword evidence="1 6" id="KW-0285">Flavoprotein</keyword>